<dbReference type="GO" id="GO:0046872">
    <property type="term" value="F:metal ion binding"/>
    <property type="evidence" value="ECO:0007669"/>
    <property type="project" value="UniProtKB-KW"/>
</dbReference>
<evidence type="ECO:0000256" key="1">
    <source>
        <dbReference type="ARBA" id="ARBA00010342"/>
    </source>
</evidence>
<dbReference type="PANTHER" id="PTHR47870:SF1">
    <property type="entry name" value="CYTOCHROME C-TYPE BIOGENESIS PROTEIN CCMH"/>
    <property type="match status" value="1"/>
</dbReference>
<gene>
    <name evidence="12" type="ORF">CQW49_11285</name>
</gene>
<feature type="transmembrane region" description="Helical" evidence="9">
    <location>
        <begin position="154"/>
        <end position="175"/>
    </location>
</feature>
<protein>
    <recommendedName>
        <fullName evidence="9">Cytochrome c-type biogenesis protein</fullName>
    </recommendedName>
</protein>
<dbReference type="GO" id="GO:0005886">
    <property type="term" value="C:plasma membrane"/>
    <property type="evidence" value="ECO:0007669"/>
    <property type="project" value="TreeGrafter"/>
</dbReference>
<feature type="transmembrane region" description="Helical" evidence="9">
    <location>
        <begin position="50"/>
        <end position="71"/>
    </location>
</feature>
<evidence type="ECO:0000256" key="7">
    <source>
        <dbReference type="ARBA" id="ARBA00037230"/>
    </source>
</evidence>
<sequence length="208" mass="22914">MRLFPNLAALPSPARGRRWPRAAGSDEGSQADPHPSRLRRAPLSRKRERGAALLLSTLLFNIALLSPALAISPDEKLADPKLEARARVIASELRCLVCQNQSIDDSDAPLAKDLRIIVRERLKEGASDAEVRDFVVARYGDFVLLRPPVKPETLLLWTAPLIALVGGSIVLYFAARRRRASGGALTEAERSQLRALGVSLEERDRKQL</sequence>
<keyword evidence="6 9" id="KW-0408">Iron</keyword>
<name>A0A2D2D084_METT3</name>
<proteinExistence type="inferred from homology"/>
<dbReference type="STRING" id="595536.GCA_000178815_02909"/>
<dbReference type="InterPro" id="IPR051263">
    <property type="entry name" value="C-type_cytochrome_biogenesis"/>
</dbReference>
<dbReference type="Gene3D" id="1.10.8.640">
    <property type="entry name" value="Cytochrome C biogenesis protein"/>
    <property type="match status" value="1"/>
</dbReference>
<keyword evidence="9" id="KW-0472">Membrane</keyword>
<dbReference type="AlphaFoldDB" id="A0A2D2D084"/>
<evidence type="ECO:0000313" key="12">
    <source>
        <dbReference type="EMBL" id="ATQ68400.1"/>
    </source>
</evidence>
<evidence type="ECO:0000256" key="3">
    <source>
        <dbReference type="ARBA" id="ARBA00022723"/>
    </source>
</evidence>
<dbReference type="Proteomes" id="UP000230709">
    <property type="component" value="Chromosome"/>
</dbReference>
<comment type="function">
    <text evidence="7">Required for the biogenesis of c-type cytochromes. Possible subunit of a heme lyase.</text>
</comment>
<feature type="domain" description="CcmH/CycL/Ccl2/NrfF N-terminal" evidence="11">
    <location>
        <begin position="59"/>
        <end position="196"/>
    </location>
</feature>
<dbReference type="InterPro" id="IPR038297">
    <property type="entry name" value="CcmH/CycL/NrfF/Ccl2_sf"/>
</dbReference>
<keyword evidence="3 9" id="KW-0479">Metal-binding</keyword>
<dbReference type="InterPro" id="IPR005616">
    <property type="entry name" value="CcmH/CycL/Ccl2/NrfF_N"/>
</dbReference>
<keyword evidence="5" id="KW-0201">Cytochrome c-type biogenesis</keyword>
<evidence type="ECO:0000256" key="2">
    <source>
        <dbReference type="ARBA" id="ARBA00022617"/>
    </source>
</evidence>
<evidence type="ECO:0000256" key="8">
    <source>
        <dbReference type="ARBA" id="ARBA00060491"/>
    </source>
</evidence>
<feature type="region of interest" description="Disordered" evidence="10">
    <location>
        <begin position="14"/>
        <end position="44"/>
    </location>
</feature>
<keyword evidence="13" id="KW-1185">Reference proteome</keyword>
<comment type="subcellular location">
    <subcellularLocation>
        <location evidence="8">Membrane</location>
        <topology evidence="8">Single-pass membrane protein</topology>
        <orientation evidence="8">Periplasmic side</orientation>
    </subcellularLocation>
</comment>
<evidence type="ECO:0000256" key="10">
    <source>
        <dbReference type="SAM" id="MobiDB-lite"/>
    </source>
</evidence>
<dbReference type="KEGG" id="mtw:CQW49_11285"/>
<reference evidence="13" key="1">
    <citation type="submission" date="2017-10" db="EMBL/GenBank/DDBJ databases">
        <title>Completed PacBio SMRT sequence of Methylosinus trichosporium OB3b reveals presence of a third large plasmid.</title>
        <authorList>
            <person name="Charles T.C."/>
            <person name="Lynch M.D.J."/>
            <person name="Heil J.R."/>
            <person name="Cheng J."/>
        </authorList>
    </citation>
    <scope>NUCLEOTIDE SEQUENCE [LARGE SCALE GENOMIC DNA]</scope>
    <source>
        <strain evidence="13">OB3b</strain>
    </source>
</reference>
<organism evidence="12 13">
    <name type="scientific">Methylosinus trichosporium (strain ATCC 35070 / NCIMB 11131 / UNIQEM 75 / OB3b)</name>
    <dbReference type="NCBI Taxonomy" id="595536"/>
    <lineage>
        <taxon>Bacteria</taxon>
        <taxon>Pseudomonadati</taxon>
        <taxon>Pseudomonadota</taxon>
        <taxon>Alphaproteobacteria</taxon>
        <taxon>Hyphomicrobiales</taxon>
        <taxon>Methylocystaceae</taxon>
        <taxon>Methylosinus</taxon>
    </lineage>
</organism>
<keyword evidence="2 9" id="KW-0349">Heme</keyword>
<accession>A0A2D2D084</accession>
<dbReference type="PANTHER" id="PTHR47870">
    <property type="entry name" value="CYTOCHROME C-TYPE BIOGENESIS PROTEIN CCMH"/>
    <property type="match status" value="1"/>
</dbReference>
<keyword evidence="9" id="KW-0812">Transmembrane</keyword>
<evidence type="ECO:0000256" key="9">
    <source>
        <dbReference type="RuleBase" id="RU364112"/>
    </source>
</evidence>
<evidence type="ECO:0000259" key="11">
    <source>
        <dbReference type="Pfam" id="PF03918"/>
    </source>
</evidence>
<dbReference type="EMBL" id="CP023737">
    <property type="protein sequence ID" value="ATQ68400.1"/>
    <property type="molecule type" value="Genomic_DNA"/>
</dbReference>
<evidence type="ECO:0000256" key="5">
    <source>
        <dbReference type="ARBA" id="ARBA00022748"/>
    </source>
</evidence>
<dbReference type="GO" id="GO:0017004">
    <property type="term" value="P:cytochrome complex assembly"/>
    <property type="evidence" value="ECO:0007669"/>
    <property type="project" value="UniProtKB-KW"/>
</dbReference>
<dbReference type="Pfam" id="PF03918">
    <property type="entry name" value="CcmH"/>
    <property type="match status" value="1"/>
</dbReference>
<keyword evidence="4 9" id="KW-0732">Signal</keyword>
<evidence type="ECO:0000256" key="4">
    <source>
        <dbReference type="ARBA" id="ARBA00022729"/>
    </source>
</evidence>
<evidence type="ECO:0000313" key="13">
    <source>
        <dbReference type="Proteomes" id="UP000230709"/>
    </source>
</evidence>
<dbReference type="CDD" id="cd16378">
    <property type="entry name" value="CcmH_N"/>
    <property type="match status" value="1"/>
</dbReference>
<comment type="similarity">
    <text evidence="1 9">Belongs to the CcmH/CycL/Ccl2/NrfF family.</text>
</comment>
<evidence type="ECO:0000256" key="6">
    <source>
        <dbReference type="ARBA" id="ARBA00023004"/>
    </source>
</evidence>
<keyword evidence="9" id="KW-1133">Transmembrane helix</keyword>
<dbReference type="FunFam" id="1.10.8.640:FF:000001">
    <property type="entry name" value="Cytochrome c-type biogenesis protein"/>
    <property type="match status" value="1"/>
</dbReference>